<dbReference type="Gene3D" id="3.40.50.1240">
    <property type="entry name" value="Phosphoglycerate mutase-like"/>
    <property type="match status" value="1"/>
</dbReference>
<reference evidence="1 2" key="1">
    <citation type="journal article" date="2010" name="J. Bacteriol.">
        <title>Genome sequences of Pelagibaca bermudensis HTCC2601T and Maritimibacter alkaliphilus HTCC2654T, the type strains of two marine Roseobacter genera.</title>
        <authorList>
            <person name="Thrash J.C."/>
            <person name="Cho J.C."/>
            <person name="Ferriera S."/>
            <person name="Johnson J."/>
            <person name="Vergin K.L."/>
            <person name="Giovannoni S.J."/>
        </authorList>
    </citation>
    <scope>NUCLEOTIDE SEQUENCE [LARGE SCALE GENOMIC DNA]</scope>
    <source>
        <strain evidence="2">DSM 26914 / JCM 13377 / KCTC 12554 / HTCC2601</strain>
    </source>
</reference>
<dbReference type="Proteomes" id="UP000006230">
    <property type="component" value="Unassembled WGS sequence"/>
</dbReference>
<dbReference type="RefSeq" id="WP_007796944.1">
    <property type="nucleotide sequence ID" value="NZ_DS022276.1"/>
</dbReference>
<proteinExistence type="predicted"/>
<dbReference type="SUPFAM" id="SSF53254">
    <property type="entry name" value="Phosphoglycerate mutase-like"/>
    <property type="match status" value="1"/>
</dbReference>
<gene>
    <name evidence="1" type="ORF">R2601_17197</name>
</gene>
<dbReference type="InterPro" id="IPR029033">
    <property type="entry name" value="His_PPase_superfam"/>
</dbReference>
<dbReference type="AlphaFoldDB" id="Q0FM30"/>
<organism evidence="1 2">
    <name type="scientific">Salipiger bermudensis (strain DSM 26914 / JCM 13377 / KCTC 12554 / HTCC2601)</name>
    <name type="common">Pelagibaca bermudensis</name>
    <dbReference type="NCBI Taxonomy" id="314265"/>
    <lineage>
        <taxon>Bacteria</taxon>
        <taxon>Pseudomonadati</taxon>
        <taxon>Pseudomonadota</taxon>
        <taxon>Alphaproteobacteria</taxon>
        <taxon>Rhodobacterales</taxon>
        <taxon>Roseobacteraceae</taxon>
        <taxon>Salipiger</taxon>
    </lineage>
</organism>
<dbReference type="Pfam" id="PF00300">
    <property type="entry name" value="His_Phos_1"/>
    <property type="match status" value="1"/>
</dbReference>
<name>Q0FM30_SALBH</name>
<evidence type="ECO:0000313" key="2">
    <source>
        <dbReference type="Proteomes" id="UP000006230"/>
    </source>
</evidence>
<dbReference type="EMBL" id="AATQ01000029">
    <property type="protein sequence ID" value="EAU45295.1"/>
    <property type="molecule type" value="Genomic_DNA"/>
</dbReference>
<dbReference type="InterPro" id="IPR013078">
    <property type="entry name" value="His_Pase_superF_clade-1"/>
</dbReference>
<dbReference type="CDD" id="cd07067">
    <property type="entry name" value="HP_PGM_like"/>
    <property type="match status" value="1"/>
</dbReference>
<comment type="caution">
    <text evidence="1">The sequence shown here is derived from an EMBL/GenBank/DDBJ whole genome shotgun (WGS) entry which is preliminary data.</text>
</comment>
<keyword evidence="2" id="KW-1185">Reference proteome</keyword>
<dbReference type="PANTHER" id="PTHR47623:SF1">
    <property type="entry name" value="OS09G0287300 PROTEIN"/>
    <property type="match status" value="1"/>
</dbReference>
<dbReference type="eggNOG" id="COG2062">
    <property type="taxonomic scope" value="Bacteria"/>
</dbReference>
<dbReference type="HOGENOM" id="CLU_084603_2_1_5"/>
<dbReference type="PANTHER" id="PTHR47623">
    <property type="entry name" value="OS09G0287300 PROTEIN"/>
    <property type="match status" value="1"/>
</dbReference>
<evidence type="ECO:0000313" key="1">
    <source>
        <dbReference type="EMBL" id="EAU45295.1"/>
    </source>
</evidence>
<evidence type="ECO:0008006" key="3">
    <source>
        <dbReference type="Google" id="ProtNLM"/>
    </source>
</evidence>
<protein>
    <recommendedName>
        <fullName evidence="3">Phosphoglycerate mutase family protein</fullName>
    </recommendedName>
</protein>
<dbReference type="STRING" id="314265.R2601_17197"/>
<dbReference type="OrthoDB" id="9810154at2"/>
<accession>Q0FM30</accession>
<sequence length="166" mass="18143">MKRLILMRHAKSDWSTGGADHQRPLNKRGRNSAKALGDWLRAQGLAPDQALCSSATRTRETLALLDLEVGTRYEDRLYHAGPVAMLKCLSEAEGDTVIMVGHNPGIAEFADELMATPPRHPRFADYPTGATLVADFEIDDWSALEPGTGTATGFVIPRELLEESEA</sequence>
<dbReference type="SMART" id="SM00855">
    <property type="entry name" value="PGAM"/>
    <property type="match status" value="1"/>
</dbReference>